<organism evidence="1 2">
    <name type="scientific">Syncephalastrum racemosum</name>
    <name type="common">Filamentous fungus</name>
    <dbReference type="NCBI Taxonomy" id="13706"/>
    <lineage>
        <taxon>Eukaryota</taxon>
        <taxon>Fungi</taxon>
        <taxon>Fungi incertae sedis</taxon>
        <taxon>Mucoromycota</taxon>
        <taxon>Mucoromycotina</taxon>
        <taxon>Mucoromycetes</taxon>
        <taxon>Mucorales</taxon>
        <taxon>Syncephalastraceae</taxon>
        <taxon>Syncephalastrum</taxon>
    </lineage>
</organism>
<evidence type="ECO:0000313" key="2">
    <source>
        <dbReference type="Proteomes" id="UP000242180"/>
    </source>
</evidence>
<sequence length="136" mass="14578">MHRAMSWRCLVLQYVKKRYSLCRCVCICLFVSALFTGACLAHVPFYLSWISKSPMAVASSAKSTSASPSEVVVSTLCKNASLSAPPSRRAWLNMASSSPSGWICSDWINRSISTSLIRGCSSTSCGSNAASPDLLG</sequence>
<protein>
    <submittedName>
        <fullName evidence="1">Uncharacterized protein</fullName>
    </submittedName>
</protein>
<dbReference type="AlphaFoldDB" id="A0A1X2H6K7"/>
<keyword evidence="2" id="KW-1185">Reference proteome</keyword>
<accession>A0A1X2H6K7</accession>
<comment type="caution">
    <text evidence="1">The sequence shown here is derived from an EMBL/GenBank/DDBJ whole genome shotgun (WGS) entry which is preliminary data.</text>
</comment>
<proteinExistence type="predicted"/>
<dbReference type="Proteomes" id="UP000242180">
    <property type="component" value="Unassembled WGS sequence"/>
</dbReference>
<reference evidence="1 2" key="1">
    <citation type="submission" date="2016-07" db="EMBL/GenBank/DDBJ databases">
        <title>Pervasive Adenine N6-methylation of Active Genes in Fungi.</title>
        <authorList>
            <consortium name="DOE Joint Genome Institute"/>
            <person name="Mondo S.J."/>
            <person name="Dannebaum R.O."/>
            <person name="Kuo R.C."/>
            <person name="Labutti K."/>
            <person name="Haridas S."/>
            <person name="Kuo A."/>
            <person name="Salamov A."/>
            <person name="Ahrendt S.R."/>
            <person name="Lipzen A."/>
            <person name="Sullivan W."/>
            <person name="Andreopoulos W.B."/>
            <person name="Clum A."/>
            <person name="Lindquist E."/>
            <person name="Daum C."/>
            <person name="Ramamoorthy G.K."/>
            <person name="Gryganskyi A."/>
            <person name="Culley D."/>
            <person name="Magnuson J.K."/>
            <person name="James T.Y."/>
            <person name="O'Malley M.A."/>
            <person name="Stajich J.E."/>
            <person name="Spatafora J.W."/>
            <person name="Visel A."/>
            <person name="Grigoriev I.V."/>
        </authorList>
    </citation>
    <scope>NUCLEOTIDE SEQUENCE [LARGE SCALE GENOMIC DNA]</scope>
    <source>
        <strain evidence="1 2">NRRL 2496</strain>
    </source>
</reference>
<name>A0A1X2H6K7_SYNRA</name>
<dbReference type="EMBL" id="MCGN01000008">
    <property type="protein sequence ID" value="ORY94116.1"/>
    <property type="molecule type" value="Genomic_DNA"/>
</dbReference>
<dbReference type="InParanoid" id="A0A1X2H6K7"/>
<gene>
    <name evidence="1" type="ORF">BCR43DRAFT_495889</name>
</gene>
<evidence type="ECO:0000313" key="1">
    <source>
        <dbReference type="EMBL" id="ORY94116.1"/>
    </source>
</evidence>